<keyword evidence="1" id="KW-0732">Signal</keyword>
<organism evidence="2">
    <name type="scientific">Vibrio chaetopteri</name>
    <dbReference type="NCBI Taxonomy" id="3016528"/>
    <lineage>
        <taxon>Bacteria</taxon>
        <taxon>Pseudomonadati</taxon>
        <taxon>Pseudomonadota</taxon>
        <taxon>Gammaproteobacteria</taxon>
        <taxon>Vibrionales</taxon>
        <taxon>Vibrionaceae</taxon>
        <taxon>Vibrio</taxon>
    </lineage>
</organism>
<proteinExistence type="predicted"/>
<gene>
    <name evidence="2" type="ORF">PG915_10200</name>
</gene>
<name>A0AAU8BE98_9VIBR</name>
<reference evidence="2" key="1">
    <citation type="submission" date="2023-01" db="EMBL/GenBank/DDBJ databases">
        <title>Vibrio sp. CB1-14 genome sequencing.</title>
        <authorList>
            <person name="Otstavnykh N."/>
            <person name="Isaeva M."/>
            <person name="Meleshko D."/>
        </authorList>
    </citation>
    <scope>NUCLEOTIDE SEQUENCE</scope>
    <source>
        <strain evidence="2">CB1-14</strain>
    </source>
</reference>
<evidence type="ECO:0000256" key="1">
    <source>
        <dbReference type="SAM" id="SignalP"/>
    </source>
</evidence>
<dbReference type="RefSeq" id="WP_353496432.1">
    <property type="nucleotide sequence ID" value="NZ_CP115920.1"/>
</dbReference>
<feature type="chain" id="PRO_5043392197" evidence="1">
    <location>
        <begin position="24"/>
        <end position="251"/>
    </location>
</feature>
<feature type="signal peptide" evidence="1">
    <location>
        <begin position="1"/>
        <end position="23"/>
    </location>
</feature>
<protein>
    <submittedName>
        <fullName evidence="2">Uncharacterized protein</fullName>
    </submittedName>
</protein>
<evidence type="ECO:0000313" key="2">
    <source>
        <dbReference type="EMBL" id="XCD14968.1"/>
    </source>
</evidence>
<dbReference type="AlphaFoldDB" id="A0AAU8BE98"/>
<dbReference type="KEGG" id="vck:PG915_10200"/>
<sequence>MRTLTKKIVLTSMCCMSVHATFANETEAKIDPSDITAVNTSGYLGLNNQGDLKLSTSISLTNGGSSSMSMGTLEASIDNQGNYKDSRLQYFQVFSTTNSVAPKVAASIDIIDNQNFTTGALGAVSMVNPGVKNLMGFARVGLLGGKYDSDFTRMMGESDEGIVGGMAAIYLSYKTGEDGTYIMLNPEYTYLDGSIDTSIVKTSLILGTPISSDGKNWAQFKIENSSGHMTSSSQKIDINDTVTWAFFKAYF</sequence>
<accession>A0AAU8BE98</accession>
<dbReference type="EMBL" id="CP115920">
    <property type="protein sequence ID" value="XCD14968.1"/>
    <property type="molecule type" value="Genomic_DNA"/>
</dbReference>